<organism evidence="1 2">
    <name type="scientific">Alicyclobacillus macrosporangiidus</name>
    <dbReference type="NCBI Taxonomy" id="392015"/>
    <lineage>
        <taxon>Bacteria</taxon>
        <taxon>Bacillati</taxon>
        <taxon>Bacillota</taxon>
        <taxon>Bacilli</taxon>
        <taxon>Bacillales</taxon>
        <taxon>Alicyclobacillaceae</taxon>
        <taxon>Alicyclobacillus</taxon>
    </lineage>
</organism>
<proteinExistence type="predicted"/>
<dbReference type="AlphaFoldDB" id="A0A1I7JBR5"/>
<sequence length="143" mass="15716">MVDSKHGWILTPDHLILRTIDGGKTWVNVTSELNQMDTRIDPGAHSQSKEKATPLFSSWRLAQALPLPPSDFIPVEFTGQTTALGAALKPGAHAAETMDLGQYDWSKVYLFRTMDGGIYWERTSTAFREVNGPAVNVPNSICG</sequence>
<reference evidence="2" key="1">
    <citation type="submission" date="2016-10" db="EMBL/GenBank/DDBJ databases">
        <authorList>
            <person name="Varghese N."/>
        </authorList>
    </citation>
    <scope>NUCLEOTIDE SEQUENCE [LARGE SCALE GENOMIC DNA]</scope>
    <source>
        <strain evidence="2">DSM 17980</strain>
    </source>
</reference>
<name>A0A1I7JBR5_9BACL</name>
<keyword evidence="2" id="KW-1185">Reference proteome</keyword>
<dbReference type="Proteomes" id="UP000183508">
    <property type="component" value="Unassembled WGS sequence"/>
</dbReference>
<gene>
    <name evidence="1" type="ORF">SAMN05421543_10983</name>
</gene>
<evidence type="ECO:0000313" key="2">
    <source>
        <dbReference type="Proteomes" id="UP000183508"/>
    </source>
</evidence>
<dbReference type="SUPFAM" id="SSF110296">
    <property type="entry name" value="Oligoxyloglucan reducing end-specific cellobiohydrolase"/>
    <property type="match status" value="1"/>
</dbReference>
<protein>
    <submittedName>
        <fullName evidence="1">Uncharacterized protein</fullName>
    </submittedName>
</protein>
<dbReference type="EMBL" id="FPBV01000009">
    <property type="protein sequence ID" value="SFU82604.1"/>
    <property type="molecule type" value="Genomic_DNA"/>
</dbReference>
<accession>A0A1I7JBR5</accession>
<evidence type="ECO:0000313" key="1">
    <source>
        <dbReference type="EMBL" id="SFU82604.1"/>
    </source>
</evidence>